<reference evidence="3" key="1">
    <citation type="journal article" date="2020" name="Stud. Mycol.">
        <title>101 Dothideomycetes genomes: a test case for predicting lifestyles and emergence of pathogens.</title>
        <authorList>
            <person name="Haridas S."/>
            <person name="Albert R."/>
            <person name="Binder M."/>
            <person name="Bloem J."/>
            <person name="Labutti K."/>
            <person name="Salamov A."/>
            <person name="Andreopoulos B."/>
            <person name="Baker S."/>
            <person name="Barry K."/>
            <person name="Bills G."/>
            <person name="Bluhm B."/>
            <person name="Cannon C."/>
            <person name="Castanera R."/>
            <person name="Culley D."/>
            <person name="Daum C."/>
            <person name="Ezra D."/>
            <person name="Gonzalez J."/>
            <person name="Henrissat B."/>
            <person name="Kuo A."/>
            <person name="Liang C."/>
            <person name="Lipzen A."/>
            <person name="Lutzoni F."/>
            <person name="Magnuson J."/>
            <person name="Mondo S."/>
            <person name="Nolan M."/>
            <person name="Ohm R."/>
            <person name="Pangilinan J."/>
            <person name="Park H.-J."/>
            <person name="Ramirez L."/>
            <person name="Alfaro M."/>
            <person name="Sun H."/>
            <person name="Tritt A."/>
            <person name="Yoshinaga Y."/>
            <person name="Zwiers L.-H."/>
            <person name="Turgeon B."/>
            <person name="Goodwin S."/>
            <person name="Spatafora J."/>
            <person name="Crous P."/>
            <person name="Grigoriev I."/>
        </authorList>
    </citation>
    <scope>NUCLEOTIDE SEQUENCE</scope>
    <source>
        <strain evidence="3">CBS 183.55</strain>
    </source>
</reference>
<dbReference type="PANTHER" id="PTHR10039:SF10">
    <property type="entry name" value="NACHT DOMAIN-CONTAINING PROTEIN"/>
    <property type="match status" value="1"/>
</dbReference>
<dbReference type="AlphaFoldDB" id="A0A6A5RBZ8"/>
<dbReference type="EMBL" id="ML978996">
    <property type="protein sequence ID" value="KAF1924146.1"/>
    <property type="molecule type" value="Genomic_DNA"/>
</dbReference>
<dbReference type="InterPro" id="IPR036770">
    <property type="entry name" value="Ankyrin_rpt-contain_sf"/>
</dbReference>
<dbReference type="Gene3D" id="3.40.50.300">
    <property type="entry name" value="P-loop containing nucleotide triphosphate hydrolases"/>
    <property type="match status" value="1"/>
</dbReference>
<dbReference type="PANTHER" id="PTHR10039">
    <property type="entry name" value="AMELOGENIN"/>
    <property type="match status" value="1"/>
</dbReference>
<feature type="domain" description="Nephrocystin 3-like N-terminal" evidence="2">
    <location>
        <begin position="282"/>
        <end position="459"/>
    </location>
</feature>
<evidence type="ECO:0000259" key="2">
    <source>
        <dbReference type="Pfam" id="PF24883"/>
    </source>
</evidence>
<dbReference type="SMART" id="SM00248">
    <property type="entry name" value="ANK"/>
    <property type="match status" value="5"/>
</dbReference>
<accession>A0A6A5RBZ8</accession>
<dbReference type="Pfam" id="PF24883">
    <property type="entry name" value="NPHP3_N"/>
    <property type="match status" value="1"/>
</dbReference>
<dbReference type="InterPro" id="IPR002110">
    <property type="entry name" value="Ankyrin_rpt"/>
</dbReference>
<evidence type="ECO:0000313" key="4">
    <source>
        <dbReference type="Proteomes" id="UP000800082"/>
    </source>
</evidence>
<evidence type="ECO:0000256" key="1">
    <source>
        <dbReference type="ARBA" id="ARBA00022737"/>
    </source>
</evidence>
<sequence>MSHEPVIRTALRLTSQSKLKGHVIPPDAAEALSLAGNIASRSSSVKLSKADPLSAAFNRAFLNLHEDQRIALEKTQGLQELFEQLNASNEKSKEESPFRRGVQKLGPVLAVLGGSISLATPLAALDPIANNAFGIIQSIAIGICGAEGKFHEDIQAMLQRVPIIERCDDIWDSTRSPKSPIFSVLVRIYTNLLDFYFEAMGVLKGDSFFISLQKSRFKQRLPEIISSFTDNADQLDKLLNVEALALIQKIDDDQSIRMLLNSNSQNKEVEYYNSFQQRADEACTWIVSTVDFREWLEDLNDGRSNPSSKFCILFGNMGSGKTVTTGFVVDFLVSHPALSGSLKPFVWVYYCKNDNETNKARNIYRSILSQILTRMVQLKSRFMKWYKEAQTKNSLVDPTLDDNALRDFLVSVLRGFSRRLYLVLDRVGECDYDNRDHILQSFEKFDEHGAPVIVFLSCRYDESIKDRLPSGRRILQMNASLDRDHIIAAFHVNHILNRQPEEIKEPIIKELAKKAEGSAIWLKMVLEYLRRPHRSENEIKRVLQRMPSPQSLSRLYHKLFEAAIGGNSDAAKIEYALETLAVSGRLLTLDELACAVTLRIEEMNISSLSDLEECMEDSTGLLELISPFVSIMNTAGGAIVRIVHQSLKDLIVGEPPADWGSHGSVTSANMKQRSLLKCCIKYLLLSDLEDKDLFPKEKLEAMEEQAYDLESLGHFDVYVDETQADEPRSPSSSASGKVQTRDFDPELAGFVKFFTYAACYWTEHLKQCSPDALPNVCDVSKLARHGSLTLRNWMETYKRPNLTSSPQLNLDVEEFDEIVLATHFLECIFEDDCIGEESSAKAVKWAMQSGDFTAVKILLQSKSLENKFRSGSLLCEIMTIWKHRESKQRTVEDRWKELLEILVCRFFNGGASSYDWANTILCSAARQGCLPVIEILFEKTKEKPELTKALLAETQNDSMYQSIGEAAFWGQADVVQYLLTQDYVDISPYLHHRVNSKNRSGGPSGRNVLHCAASSRNPDIVRSLVEKFPSGVNEQIESGDTPLHILVFTCPTNVEAVRVLIEIGMADVNLSPGGEWYSPLRTAIRAKNVEVCQLLASHGAHVDEAIECDQISGYLMLKDSLEDAETSQCILKVLALASQSEACKKYLSILKD</sequence>
<dbReference type="SUPFAM" id="SSF52540">
    <property type="entry name" value="P-loop containing nucleoside triphosphate hydrolases"/>
    <property type="match status" value="1"/>
</dbReference>
<dbReference type="Pfam" id="PF12796">
    <property type="entry name" value="Ank_2"/>
    <property type="match status" value="1"/>
</dbReference>
<evidence type="ECO:0000313" key="3">
    <source>
        <dbReference type="EMBL" id="KAF1924146.1"/>
    </source>
</evidence>
<protein>
    <recommendedName>
        <fullName evidence="2">Nephrocystin 3-like N-terminal domain-containing protein</fullName>
    </recommendedName>
</protein>
<dbReference type="OrthoDB" id="62952at2759"/>
<dbReference type="SUPFAM" id="SSF48403">
    <property type="entry name" value="Ankyrin repeat"/>
    <property type="match status" value="1"/>
</dbReference>
<keyword evidence="4" id="KW-1185">Reference proteome</keyword>
<dbReference type="Gene3D" id="1.25.40.20">
    <property type="entry name" value="Ankyrin repeat-containing domain"/>
    <property type="match status" value="1"/>
</dbReference>
<proteinExistence type="predicted"/>
<dbReference type="InterPro" id="IPR056884">
    <property type="entry name" value="NPHP3-like_N"/>
</dbReference>
<dbReference type="GeneID" id="54347928"/>
<dbReference type="RefSeq" id="XP_033444399.1">
    <property type="nucleotide sequence ID" value="XM_033590267.1"/>
</dbReference>
<dbReference type="Proteomes" id="UP000800082">
    <property type="component" value="Unassembled WGS sequence"/>
</dbReference>
<keyword evidence="1" id="KW-0677">Repeat</keyword>
<organism evidence="3 4">
    <name type="scientific">Didymella exigua CBS 183.55</name>
    <dbReference type="NCBI Taxonomy" id="1150837"/>
    <lineage>
        <taxon>Eukaryota</taxon>
        <taxon>Fungi</taxon>
        <taxon>Dikarya</taxon>
        <taxon>Ascomycota</taxon>
        <taxon>Pezizomycotina</taxon>
        <taxon>Dothideomycetes</taxon>
        <taxon>Pleosporomycetidae</taxon>
        <taxon>Pleosporales</taxon>
        <taxon>Pleosporineae</taxon>
        <taxon>Didymellaceae</taxon>
        <taxon>Didymella</taxon>
    </lineage>
</organism>
<dbReference type="InterPro" id="IPR027417">
    <property type="entry name" value="P-loop_NTPase"/>
</dbReference>
<gene>
    <name evidence="3" type="ORF">M421DRAFT_403724</name>
</gene>
<name>A0A6A5RBZ8_9PLEO</name>